<organism evidence="3 4">
    <name type="scientific">Gloeophyllum trabeum (strain ATCC 11539 / FP-39264 / Madison 617)</name>
    <name type="common">Brown rot fungus</name>
    <dbReference type="NCBI Taxonomy" id="670483"/>
    <lineage>
        <taxon>Eukaryota</taxon>
        <taxon>Fungi</taxon>
        <taxon>Dikarya</taxon>
        <taxon>Basidiomycota</taxon>
        <taxon>Agaricomycotina</taxon>
        <taxon>Agaricomycetes</taxon>
        <taxon>Gloeophyllales</taxon>
        <taxon>Gloeophyllaceae</taxon>
        <taxon>Gloeophyllum</taxon>
    </lineage>
</organism>
<dbReference type="Pfam" id="PF12697">
    <property type="entry name" value="Abhydrolase_6"/>
    <property type="match status" value="1"/>
</dbReference>
<dbReference type="SUPFAM" id="SSF53474">
    <property type="entry name" value="alpha/beta-Hydrolases"/>
    <property type="match status" value="1"/>
</dbReference>
<feature type="domain" description="AB hydrolase-1" evidence="2">
    <location>
        <begin position="29"/>
        <end position="342"/>
    </location>
</feature>
<dbReference type="EMBL" id="KB469299">
    <property type="protein sequence ID" value="EPQ57249.1"/>
    <property type="molecule type" value="Genomic_DNA"/>
</dbReference>
<dbReference type="eggNOG" id="ENOG502SQ6G">
    <property type="taxonomic scope" value="Eukaryota"/>
</dbReference>
<accession>S7RVH0</accession>
<dbReference type="RefSeq" id="XP_007864378.1">
    <property type="nucleotide sequence ID" value="XM_007866187.1"/>
</dbReference>
<reference evidence="3 4" key="1">
    <citation type="journal article" date="2012" name="Science">
        <title>The Paleozoic origin of enzymatic lignin decomposition reconstructed from 31 fungal genomes.</title>
        <authorList>
            <person name="Floudas D."/>
            <person name="Binder M."/>
            <person name="Riley R."/>
            <person name="Barry K."/>
            <person name="Blanchette R.A."/>
            <person name="Henrissat B."/>
            <person name="Martinez A.T."/>
            <person name="Otillar R."/>
            <person name="Spatafora J.W."/>
            <person name="Yadav J.S."/>
            <person name="Aerts A."/>
            <person name="Benoit I."/>
            <person name="Boyd A."/>
            <person name="Carlson A."/>
            <person name="Copeland A."/>
            <person name="Coutinho P.M."/>
            <person name="de Vries R.P."/>
            <person name="Ferreira P."/>
            <person name="Findley K."/>
            <person name="Foster B."/>
            <person name="Gaskell J."/>
            <person name="Glotzer D."/>
            <person name="Gorecki P."/>
            <person name="Heitman J."/>
            <person name="Hesse C."/>
            <person name="Hori C."/>
            <person name="Igarashi K."/>
            <person name="Jurgens J.A."/>
            <person name="Kallen N."/>
            <person name="Kersten P."/>
            <person name="Kohler A."/>
            <person name="Kuees U."/>
            <person name="Kumar T.K.A."/>
            <person name="Kuo A."/>
            <person name="LaButti K."/>
            <person name="Larrondo L.F."/>
            <person name="Lindquist E."/>
            <person name="Ling A."/>
            <person name="Lombard V."/>
            <person name="Lucas S."/>
            <person name="Lundell T."/>
            <person name="Martin R."/>
            <person name="McLaughlin D.J."/>
            <person name="Morgenstern I."/>
            <person name="Morin E."/>
            <person name="Murat C."/>
            <person name="Nagy L.G."/>
            <person name="Nolan M."/>
            <person name="Ohm R.A."/>
            <person name="Patyshakuliyeva A."/>
            <person name="Rokas A."/>
            <person name="Ruiz-Duenas F.J."/>
            <person name="Sabat G."/>
            <person name="Salamov A."/>
            <person name="Samejima M."/>
            <person name="Schmutz J."/>
            <person name="Slot J.C."/>
            <person name="St John F."/>
            <person name="Stenlid J."/>
            <person name="Sun H."/>
            <person name="Sun S."/>
            <person name="Syed K."/>
            <person name="Tsang A."/>
            <person name="Wiebenga A."/>
            <person name="Young D."/>
            <person name="Pisabarro A."/>
            <person name="Eastwood D.C."/>
            <person name="Martin F."/>
            <person name="Cullen D."/>
            <person name="Grigoriev I.V."/>
            <person name="Hibbett D.S."/>
        </authorList>
    </citation>
    <scope>NUCLEOTIDE SEQUENCE [LARGE SCALE GENOMIC DNA]</scope>
    <source>
        <strain evidence="3 4">ATCC 11539</strain>
    </source>
</reference>
<evidence type="ECO:0000313" key="4">
    <source>
        <dbReference type="Proteomes" id="UP000030669"/>
    </source>
</evidence>
<dbReference type="AlphaFoldDB" id="S7RVH0"/>
<evidence type="ECO:0000256" key="1">
    <source>
        <dbReference type="SAM" id="MobiDB-lite"/>
    </source>
</evidence>
<feature type="compositionally biased region" description="Basic and acidic residues" evidence="1">
    <location>
        <begin position="221"/>
        <end position="231"/>
    </location>
</feature>
<dbReference type="InterPro" id="IPR000073">
    <property type="entry name" value="AB_hydrolase_1"/>
</dbReference>
<dbReference type="OMA" id="RVENANH"/>
<evidence type="ECO:0000259" key="2">
    <source>
        <dbReference type="Pfam" id="PF12697"/>
    </source>
</evidence>
<sequence>MISEPLTSKGIQFYFEDSGVPSAETYTTLVIIHGTSYHSSIFHKLVPLGVERKLRIVLLNRRDYPGSTFTTPEEIAKIQSARDEDQAQILRELGLELAAFLAWYIRQASIPPLGEEGAPGGLTVLGWSSANATGLSAIANLDLAPDEDKELFRTYLRAYISYDAPMYVYGYPVLTDVYHPLRDPSIEDFQERIKRFNVWVSSYYQHPDLTSRSFQGLSQRPPEDPPSDKRPTFYRFTPSELEAVTFPDALTRGEGGLRFMSPAVYKENARKIWYDEGLASMFPRLKVKLIYCKESMVEMVWAAWKMEDDVRGYVEKGGKGRGLEVQAMDGNHFAHWDRPAETMEFFAMLL</sequence>
<keyword evidence="4" id="KW-1185">Reference proteome</keyword>
<evidence type="ECO:0000313" key="3">
    <source>
        <dbReference type="EMBL" id="EPQ57249.1"/>
    </source>
</evidence>
<dbReference type="Proteomes" id="UP000030669">
    <property type="component" value="Unassembled WGS sequence"/>
</dbReference>
<feature type="region of interest" description="Disordered" evidence="1">
    <location>
        <begin position="212"/>
        <end position="231"/>
    </location>
</feature>
<dbReference type="OrthoDB" id="5311491at2759"/>
<dbReference type="Gene3D" id="3.40.50.1820">
    <property type="entry name" value="alpha/beta hydrolase"/>
    <property type="match status" value="1"/>
</dbReference>
<name>S7RVH0_GLOTA</name>
<dbReference type="HOGENOM" id="CLU_045014_0_0_1"/>
<dbReference type="GeneID" id="19308388"/>
<dbReference type="InterPro" id="IPR029058">
    <property type="entry name" value="AB_hydrolase_fold"/>
</dbReference>
<dbReference type="KEGG" id="gtr:GLOTRDRAFT_73909"/>
<gene>
    <name evidence="3" type="ORF">GLOTRDRAFT_73909</name>
</gene>
<proteinExistence type="predicted"/>
<protein>
    <recommendedName>
        <fullName evidence="2">AB hydrolase-1 domain-containing protein</fullName>
    </recommendedName>
</protein>